<protein>
    <submittedName>
        <fullName evidence="2">Uncharacterized protein</fullName>
    </submittedName>
</protein>
<evidence type="ECO:0000313" key="2">
    <source>
        <dbReference type="EMBL" id="CAD8607405.1"/>
    </source>
</evidence>
<dbReference type="EMBL" id="HBEY01022508">
    <property type="protein sequence ID" value="CAD8607405.1"/>
    <property type="molecule type" value="Transcribed_RNA"/>
</dbReference>
<accession>A0A7S0LAW3</accession>
<reference evidence="2" key="1">
    <citation type="submission" date="2021-01" db="EMBL/GenBank/DDBJ databases">
        <authorList>
            <person name="Corre E."/>
            <person name="Pelletier E."/>
            <person name="Niang G."/>
            <person name="Scheremetjew M."/>
            <person name="Finn R."/>
            <person name="Kale V."/>
            <person name="Holt S."/>
            <person name="Cochrane G."/>
            <person name="Meng A."/>
            <person name="Brown T."/>
            <person name="Cohen L."/>
        </authorList>
    </citation>
    <scope>NUCLEOTIDE SEQUENCE</scope>
    <source>
        <strain evidence="2">PLY182g</strain>
    </source>
</reference>
<gene>
    <name evidence="2" type="ORF">CPEL01642_LOCUS10763</name>
</gene>
<feature type="transmembrane region" description="Helical" evidence="1">
    <location>
        <begin position="21"/>
        <end position="44"/>
    </location>
</feature>
<sequence length="219" mass="24792">MHYYIIGCRRRRSYSVRGRRAIPSLYAPFFMLLNGGVAFVNAYVPPDQHRHEQLTAMRAAFSRYESNGINAGKAVPKPELTSFLRYVVESMNSPSVQWEQIPGTSADFTAKLLERLPAEASAYTLDELLKATEALIEYPAPSAEEPGPSEPGSKQLRTLRANLRRNRETMPLFDTPGWVRDFEKALKLQWEIYANGLLPMHIVVGRSDHLYGTYPLFVG</sequence>
<proteinExistence type="predicted"/>
<evidence type="ECO:0000256" key="1">
    <source>
        <dbReference type="SAM" id="Phobius"/>
    </source>
</evidence>
<keyword evidence="1" id="KW-0812">Transmembrane</keyword>
<keyword evidence="1" id="KW-1133">Transmembrane helix</keyword>
<keyword evidence="1" id="KW-0472">Membrane</keyword>
<dbReference type="AlphaFoldDB" id="A0A7S0LAW3"/>
<name>A0A7S0LAW3_9EUKA</name>
<organism evidence="2">
    <name type="scientific">Coccolithus braarudii</name>
    <dbReference type="NCBI Taxonomy" id="221442"/>
    <lineage>
        <taxon>Eukaryota</taxon>
        <taxon>Haptista</taxon>
        <taxon>Haptophyta</taxon>
        <taxon>Prymnesiophyceae</taxon>
        <taxon>Coccolithales</taxon>
        <taxon>Coccolithaceae</taxon>
        <taxon>Coccolithus</taxon>
    </lineage>
</organism>